<evidence type="ECO:0000259" key="3">
    <source>
        <dbReference type="SMART" id="SM00703"/>
    </source>
</evidence>
<dbReference type="Pfam" id="PF01757">
    <property type="entry name" value="Acyl_transf_3"/>
    <property type="match status" value="1"/>
</dbReference>
<dbReference type="InterPro" id="IPR002656">
    <property type="entry name" value="Acyl_transf_3_dom"/>
</dbReference>
<reference evidence="4 5" key="2">
    <citation type="journal article" date="2022" name="Mol. Biol. Evol.">
        <title>Comparative Genomics Reveals Insights into the Divergent Evolution of Astigmatic Mites and Household Pest Adaptations.</title>
        <authorList>
            <person name="Xiong Q."/>
            <person name="Wan A.T."/>
            <person name="Liu X."/>
            <person name="Fung C.S."/>
            <person name="Xiao X."/>
            <person name="Malainual N."/>
            <person name="Hou J."/>
            <person name="Wang L."/>
            <person name="Wang M."/>
            <person name="Yang K.Y."/>
            <person name="Cui Y."/>
            <person name="Leung E.L."/>
            <person name="Nong W."/>
            <person name="Shin S.K."/>
            <person name="Au S.W."/>
            <person name="Jeong K.Y."/>
            <person name="Chew F.T."/>
            <person name="Hui J.H."/>
            <person name="Leung T.F."/>
            <person name="Tungtrongchitr A."/>
            <person name="Zhong N."/>
            <person name="Liu Z."/>
            <person name="Tsui S.K."/>
        </authorList>
    </citation>
    <scope>NUCLEOTIDE SEQUENCE [LARGE SCALE GENOMIC DNA]</scope>
    <source>
        <strain evidence="4">Derp</strain>
    </source>
</reference>
<dbReference type="EMBL" id="NJHN03000024">
    <property type="protein sequence ID" value="KAH9424874.1"/>
    <property type="molecule type" value="Genomic_DNA"/>
</dbReference>
<keyword evidence="1" id="KW-0812">Transmembrane</keyword>
<sequence length="909" mass="105769">MAQLNFLAIFVFFILNSCHYYSCNDEYLWQPLLNISDNVFAKAILPHYIDFNHDIIDNHNISQQCRMDIHRSLLAFNQRKTWSFKLFNSWAQSLPSGLMIGTFTDYGDYDQCLSIDHTDIISKYCFVDLSLPMPNPMPDHHNIVKKFPVIPTTNNTNRPDLVSNGTIFYDLSHLSPLFYYIFIRMGICIPYSCSDTDIHHFIENKGIQETGLTFHSSTCTIKSNEKWIPNLPQTAALIILTILFAITIWAAIYDRLVMKKSYSITETILLWFSPIQNAAKLISVKTSKHDDLACLHGIRFLTLVWIIIGHTLEWNPMNLFRQSFLMQSRLSSLGHQPLFKAHYSVDTFFYLSGLLTSYVTFKYTQNDYRKFRYIPYTFLRYLRLTPQLIAFMLLLSLLPPLYDGPLWSTYMNNVMDKCSLTWWHNILYLQNVIDVQNICALHTWYLAADMQLHYMSVILIGMLLRYPKRGMLVTKCLILVCICISGLTVFIQKHPPGGIVTIKNDFLDEFGRPSEFLKFFYQPWNHANVFFIGFIFGAKLHERSDWNRMVSMKTSSKLLCWLLAFSGYLFCIYSTAPWLYGRPYDPFWSAILYPLNRTIWALVLTLIIWLCITNNGLFIGNILSWKVFRPLSRMTYSVYLTHVLVFYVALGSRRNLIDMRMTAILSLLTSSIVISYLFGFIFTVLVESPLIHFLDYLKNYWLINQPLNSEETKVNNNNDNDETDEKKLNIPEYDVNERQIQLILNSESKTNDLYGCCRIMSGKILFVFLGCLFCFDLIAAIDYPWQPLLKISNNTLAKAILPRYLNLNLINDYHLSSKCRMDIHRAINALYERKTWSYKLFDSWARSIPSGMMVGTFADLGDFDQCISIDPSHIISKYCIMDLSIAMPKPVPLHLKTHVQVLNDNETQN</sequence>
<protein>
    <recommendedName>
        <fullName evidence="3">Nose resistant-to-fluoxetine protein N-terminal domain-containing protein</fullName>
    </recommendedName>
</protein>
<dbReference type="Pfam" id="PF20146">
    <property type="entry name" value="NRF"/>
    <property type="match status" value="2"/>
</dbReference>
<feature type="chain" id="PRO_5046930941" description="Nose resistant-to-fluoxetine protein N-terminal domain-containing protein" evidence="2">
    <location>
        <begin position="21"/>
        <end position="909"/>
    </location>
</feature>
<dbReference type="InterPro" id="IPR006621">
    <property type="entry name" value="Nose-resist-to-fluoxetine_N"/>
</dbReference>
<dbReference type="InterPro" id="IPR052728">
    <property type="entry name" value="O2_lipid_transport_reg"/>
</dbReference>
<gene>
    <name evidence="4" type="ORF">DERP_009096</name>
</gene>
<feature type="transmembrane region" description="Helical" evidence="1">
    <location>
        <begin position="635"/>
        <end position="652"/>
    </location>
</feature>
<accession>A0ABQ8JQL5</accession>
<feature type="transmembrane region" description="Helical" evidence="1">
    <location>
        <begin position="558"/>
        <end position="579"/>
    </location>
</feature>
<feature type="transmembrane region" description="Helical" evidence="1">
    <location>
        <begin position="381"/>
        <end position="402"/>
    </location>
</feature>
<feature type="transmembrane region" description="Helical" evidence="1">
    <location>
        <begin position="764"/>
        <end position="785"/>
    </location>
</feature>
<keyword evidence="5" id="KW-1185">Reference proteome</keyword>
<dbReference type="PANTHER" id="PTHR11161">
    <property type="entry name" value="O-ACYLTRANSFERASE"/>
    <property type="match status" value="1"/>
</dbReference>
<dbReference type="Proteomes" id="UP000887458">
    <property type="component" value="Unassembled WGS sequence"/>
</dbReference>
<keyword evidence="1" id="KW-0472">Membrane</keyword>
<evidence type="ECO:0000313" key="4">
    <source>
        <dbReference type="EMBL" id="KAH9424874.1"/>
    </source>
</evidence>
<organism evidence="4 5">
    <name type="scientific">Dermatophagoides pteronyssinus</name>
    <name type="common">European house dust mite</name>
    <dbReference type="NCBI Taxonomy" id="6956"/>
    <lineage>
        <taxon>Eukaryota</taxon>
        <taxon>Metazoa</taxon>
        <taxon>Ecdysozoa</taxon>
        <taxon>Arthropoda</taxon>
        <taxon>Chelicerata</taxon>
        <taxon>Arachnida</taxon>
        <taxon>Acari</taxon>
        <taxon>Acariformes</taxon>
        <taxon>Sarcoptiformes</taxon>
        <taxon>Astigmata</taxon>
        <taxon>Psoroptidia</taxon>
        <taxon>Analgoidea</taxon>
        <taxon>Pyroglyphidae</taxon>
        <taxon>Dermatophagoidinae</taxon>
        <taxon>Dermatophagoides</taxon>
    </lineage>
</organism>
<feature type="transmembrane region" description="Helical" evidence="1">
    <location>
        <begin position="599"/>
        <end position="623"/>
    </location>
</feature>
<feature type="signal peptide" evidence="2">
    <location>
        <begin position="1"/>
        <end position="20"/>
    </location>
</feature>
<feature type="transmembrane region" description="Helical" evidence="1">
    <location>
        <begin position="292"/>
        <end position="312"/>
    </location>
</feature>
<reference evidence="4 5" key="1">
    <citation type="journal article" date="2018" name="J. Allergy Clin. Immunol.">
        <title>High-quality assembly of Dermatophagoides pteronyssinus genome and transcriptome reveals a wide range of novel allergens.</title>
        <authorList>
            <person name="Liu X.Y."/>
            <person name="Yang K.Y."/>
            <person name="Wang M.Q."/>
            <person name="Kwok J.S."/>
            <person name="Zeng X."/>
            <person name="Yang Z."/>
            <person name="Xiao X.J."/>
            <person name="Lau C.P."/>
            <person name="Li Y."/>
            <person name="Huang Z.M."/>
            <person name="Ba J.G."/>
            <person name="Yim A.K."/>
            <person name="Ouyang C.Y."/>
            <person name="Ngai S.M."/>
            <person name="Chan T.F."/>
            <person name="Leung E.L."/>
            <person name="Liu L."/>
            <person name="Liu Z.G."/>
            <person name="Tsui S.K."/>
        </authorList>
    </citation>
    <scope>NUCLEOTIDE SEQUENCE [LARGE SCALE GENOMIC DNA]</scope>
    <source>
        <strain evidence="4">Derp</strain>
    </source>
</reference>
<keyword evidence="2" id="KW-0732">Signal</keyword>
<proteinExistence type="predicted"/>
<evidence type="ECO:0000313" key="5">
    <source>
        <dbReference type="Proteomes" id="UP000887458"/>
    </source>
</evidence>
<feature type="domain" description="Nose resistant-to-fluoxetine protein N-terminal" evidence="3">
    <location>
        <begin position="62"/>
        <end position="221"/>
    </location>
</feature>
<keyword evidence="1" id="KW-1133">Transmembrane helix</keyword>
<feature type="transmembrane region" description="Helical" evidence="1">
    <location>
        <begin position="341"/>
        <end position="361"/>
    </location>
</feature>
<evidence type="ECO:0000256" key="1">
    <source>
        <dbReference type="SAM" id="Phobius"/>
    </source>
</evidence>
<comment type="caution">
    <text evidence="4">The sequence shown here is derived from an EMBL/GenBank/DDBJ whole genome shotgun (WGS) entry which is preliminary data.</text>
</comment>
<feature type="transmembrane region" description="Helical" evidence="1">
    <location>
        <begin position="519"/>
        <end position="538"/>
    </location>
</feature>
<feature type="transmembrane region" description="Helical" evidence="1">
    <location>
        <begin position="234"/>
        <end position="253"/>
    </location>
</feature>
<dbReference type="SMART" id="SM00703">
    <property type="entry name" value="NRF"/>
    <property type="match status" value="1"/>
</dbReference>
<feature type="transmembrane region" description="Helical" evidence="1">
    <location>
        <begin position="664"/>
        <end position="686"/>
    </location>
</feature>
<name>A0ABQ8JQL5_DERPT</name>
<evidence type="ECO:0000256" key="2">
    <source>
        <dbReference type="SAM" id="SignalP"/>
    </source>
</evidence>
<dbReference type="PANTHER" id="PTHR11161:SF0">
    <property type="entry name" value="O-ACYLTRANSFERASE LIKE PROTEIN"/>
    <property type="match status" value="1"/>
</dbReference>
<feature type="transmembrane region" description="Helical" evidence="1">
    <location>
        <begin position="471"/>
        <end position="491"/>
    </location>
</feature>